<dbReference type="SUPFAM" id="SSF57850">
    <property type="entry name" value="RING/U-box"/>
    <property type="match status" value="1"/>
</dbReference>
<evidence type="ECO:0000259" key="6">
    <source>
        <dbReference type="PROSITE" id="PS50135"/>
    </source>
</evidence>
<dbReference type="InterPro" id="IPR000433">
    <property type="entry name" value="Znf_ZZ"/>
</dbReference>
<evidence type="ECO:0000256" key="3">
    <source>
        <dbReference type="ARBA" id="ARBA00022833"/>
    </source>
</evidence>
<evidence type="ECO:0000313" key="7">
    <source>
        <dbReference type="EMBL" id="RZC75574.1"/>
    </source>
</evidence>
<evidence type="ECO:0000256" key="2">
    <source>
        <dbReference type="ARBA" id="ARBA00022771"/>
    </source>
</evidence>
<feature type="region of interest" description="Disordered" evidence="5">
    <location>
        <begin position="219"/>
        <end position="248"/>
    </location>
</feature>
<protein>
    <recommendedName>
        <fullName evidence="6">ZZ-type domain-containing protein</fullName>
    </recommendedName>
</protein>
<evidence type="ECO:0000256" key="4">
    <source>
        <dbReference type="PROSITE-ProRule" id="PRU00228"/>
    </source>
</evidence>
<keyword evidence="3" id="KW-0862">Zinc</keyword>
<accession>A0A4Y7KQD6</accession>
<evidence type="ECO:0000256" key="1">
    <source>
        <dbReference type="ARBA" id="ARBA00022723"/>
    </source>
</evidence>
<keyword evidence="1" id="KW-0479">Metal-binding</keyword>
<sequence>MKWKMGSTSGLSMESYCTLYMYARDHTAKKYNKKRLRTKMGFIVRRFWLEIEAVPYMLISCPVSVRTDFQVDLHFDAFVVVLYGWMVFLSGLIVEQTREALEVDIANKFIGGGRSSKSRFIGSLWILYLLQMREIHFVGFLSKLLETKIMQVLRFKHGHIYSVGVSVFLGGNKPSRTGDVHGDISVNFSSSSGTLVIPAPNPIPQAPYAPVNPNLKRVSSCGEKREKRGSGSGQPSAPNHGSPVSGMIGGNSSVAAPVAGYWGVPPFIRSYSHFDNTGRVCHKGVRCDDCGVHPITGPRFKSKVKDNYDLCSICFSELGSDAEYTRIGKPIFYRSPFCSRSSSTQPVSTTYLARPWEEATAPISSVPFHSRREHSTNHHLHILTGFFKTTNRESILDLSVSFKTQDDGQDEVRGSLKPLTSQLSLQRTLPFPCRKQYSVVILKPQASRLRRLKSLYCSTINKYSTNTKADFTQS</sequence>
<name>A0A4Y7KQD6_PAPSO</name>
<dbReference type="AlphaFoldDB" id="A0A4Y7KQD6"/>
<keyword evidence="2 4" id="KW-0863">Zinc-finger</keyword>
<dbReference type="Gene3D" id="3.30.60.90">
    <property type="match status" value="1"/>
</dbReference>
<organism evidence="7 8">
    <name type="scientific">Papaver somniferum</name>
    <name type="common">Opium poppy</name>
    <dbReference type="NCBI Taxonomy" id="3469"/>
    <lineage>
        <taxon>Eukaryota</taxon>
        <taxon>Viridiplantae</taxon>
        <taxon>Streptophyta</taxon>
        <taxon>Embryophyta</taxon>
        <taxon>Tracheophyta</taxon>
        <taxon>Spermatophyta</taxon>
        <taxon>Magnoliopsida</taxon>
        <taxon>Ranunculales</taxon>
        <taxon>Papaveraceae</taxon>
        <taxon>Papaveroideae</taxon>
        <taxon>Papaver</taxon>
    </lineage>
</organism>
<evidence type="ECO:0000256" key="5">
    <source>
        <dbReference type="SAM" id="MobiDB-lite"/>
    </source>
</evidence>
<proteinExistence type="predicted"/>
<dbReference type="SMART" id="SM00291">
    <property type="entry name" value="ZnF_ZZ"/>
    <property type="match status" value="1"/>
</dbReference>
<dbReference type="Pfam" id="PF00569">
    <property type="entry name" value="ZZ"/>
    <property type="match status" value="1"/>
</dbReference>
<dbReference type="EMBL" id="CM010722">
    <property type="protein sequence ID" value="RZC75574.1"/>
    <property type="molecule type" value="Genomic_DNA"/>
</dbReference>
<reference evidence="7 8" key="1">
    <citation type="journal article" date="2018" name="Science">
        <title>The opium poppy genome and morphinan production.</title>
        <authorList>
            <person name="Guo L."/>
            <person name="Winzer T."/>
            <person name="Yang X."/>
            <person name="Li Y."/>
            <person name="Ning Z."/>
            <person name="He Z."/>
            <person name="Teodor R."/>
            <person name="Lu Y."/>
            <person name="Bowser T.A."/>
            <person name="Graham I.A."/>
            <person name="Ye K."/>
        </authorList>
    </citation>
    <scope>NUCLEOTIDE SEQUENCE [LARGE SCALE GENOMIC DNA]</scope>
    <source>
        <strain evidence="8">cv. HN1</strain>
        <tissue evidence="7">Leaves</tissue>
    </source>
</reference>
<gene>
    <name evidence="7" type="ORF">C5167_051049</name>
</gene>
<dbReference type="PANTHER" id="PTHR20930">
    <property type="entry name" value="OVARIAN CARCINOMA ANTIGEN CA125-RELATED"/>
    <property type="match status" value="1"/>
</dbReference>
<dbReference type="PANTHER" id="PTHR20930:SF0">
    <property type="entry name" value="PROTEIN ILRUN"/>
    <property type="match status" value="1"/>
</dbReference>
<evidence type="ECO:0000313" key="8">
    <source>
        <dbReference type="Proteomes" id="UP000316621"/>
    </source>
</evidence>
<dbReference type="GO" id="GO:0008270">
    <property type="term" value="F:zinc ion binding"/>
    <property type="evidence" value="ECO:0007669"/>
    <property type="project" value="UniProtKB-KW"/>
</dbReference>
<feature type="domain" description="ZZ-type" evidence="6">
    <location>
        <begin position="282"/>
        <end position="332"/>
    </location>
</feature>
<dbReference type="Gramene" id="RZC75574">
    <property type="protein sequence ID" value="RZC75574"/>
    <property type="gene ID" value="C5167_051049"/>
</dbReference>
<dbReference type="InterPro" id="IPR043145">
    <property type="entry name" value="Znf_ZZ_sf"/>
</dbReference>
<keyword evidence="8" id="KW-1185">Reference proteome</keyword>
<dbReference type="Proteomes" id="UP000316621">
    <property type="component" value="Chromosome 8"/>
</dbReference>
<dbReference type="PROSITE" id="PS50135">
    <property type="entry name" value="ZF_ZZ_2"/>
    <property type="match status" value="1"/>
</dbReference>